<comment type="subcellular location">
    <subcellularLocation>
        <location evidence="1">Cell membrane</location>
        <topology evidence="1">Multi-pass membrane protein</topology>
    </subcellularLocation>
</comment>
<dbReference type="OrthoDB" id="3267562at2"/>
<dbReference type="PANTHER" id="PTHR35007">
    <property type="entry name" value="INTEGRAL MEMBRANE PROTEIN-RELATED"/>
    <property type="match status" value="1"/>
</dbReference>
<evidence type="ECO:0000256" key="1">
    <source>
        <dbReference type="ARBA" id="ARBA00004651"/>
    </source>
</evidence>
<evidence type="ECO:0000256" key="5">
    <source>
        <dbReference type="ARBA" id="ARBA00023136"/>
    </source>
</evidence>
<dbReference type="EMBL" id="SFCC01000011">
    <property type="protein sequence ID" value="RZQ61606.1"/>
    <property type="molecule type" value="Genomic_DNA"/>
</dbReference>
<dbReference type="Pfam" id="PF00482">
    <property type="entry name" value="T2SSF"/>
    <property type="match status" value="1"/>
</dbReference>
<dbReference type="RefSeq" id="WP_130477339.1">
    <property type="nucleotide sequence ID" value="NZ_SFCC01000011.1"/>
</dbReference>
<dbReference type="PANTHER" id="PTHR35007:SF3">
    <property type="entry name" value="POSSIBLE CONSERVED ALANINE RICH MEMBRANE PROTEIN"/>
    <property type="match status" value="1"/>
</dbReference>
<evidence type="ECO:0000313" key="8">
    <source>
        <dbReference type="EMBL" id="RZQ61606.1"/>
    </source>
</evidence>
<sequence length="240" mass="24202">MTADVATLALLAGALLVWPPGPVRPPRSVLRPEPAGRLARLRSAPWSRPAALAIGLAALGAAVLGWPAGAVAAVPLGLLGWLAGRRLRTGSDPPDPASLAVGWDLLAAALRAGLPVPVAVRAVADAVPARPADALRATAELLALGADAERAWQPAMACPETVVLAKAARRAASSGTALAAVARDLACRVRTERADTAEAKAQRAGVLVTVPLGLCFLPAFLCLGVVPVVVGLAGRLTAIT</sequence>
<evidence type="ECO:0000256" key="2">
    <source>
        <dbReference type="ARBA" id="ARBA00022475"/>
    </source>
</evidence>
<dbReference type="InterPro" id="IPR018076">
    <property type="entry name" value="T2SS_GspF_dom"/>
</dbReference>
<feature type="transmembrane region" description="Helical" evidence="6">
    <location>
        <begin position="206"/>
        <end position="230"/>
    </location>
</feature>
<evidence type="ECO:0000259" key="7">
    <source>
        <dbReference type="Pfam" id="PF00482"/>
    </source>
</evidence>
<protein>
    <submittedName>
        <fullName evidence="8">Type II secretion system protein</fullName>
    </submittedName>
</protein>
<evidence type="ECO:0000256" key="3">
    <source>
        <dbReference type="ARBA" id="ARBA00022692"/>
    </source>
</evidence>
<keyword evidence="4 6" id="KW-1133">Transmembrane helix</keyword>
<keyword evidence="9" id="KW-1185">Reference proteome</keyword>
<reference evidence="8 9" key="1">
    <citation type="submission" date="2019-02" db="EMBL/GenBank/DDBJ databases">
        <title>Draft genome sequence of Amycolatopsis sp. 8-3EHSu isolated from roots of Suaeda maritima.</title>
        <authorList>
            <person name="Duangmal K."/>
            <person name="Chantavorakit T."/>
        </authorList>
    </citation>
    <scope>NUCLEOTIDE SEQUENCE [LARGE SCALE GENOMIC DNA]</scope>
    <source>
        <strain evidence="8 9">8-3EHSu</strain>
    </source>
</reference>
<dbReference type="GO" id="GO:0005886">
    <property type="term" value="C:plasma membrane"/>
    <property type="evidence" value="ECO:0007669"/>
    <property type="project" value="UniProtKB-SubCell"/>
</dbReference>
<keyword evidence="2" id="KW-1003">Cell membrane</keyword>
<gene>
    <name evidence="8" type="ORF">EWH70_21785</name>
</gene>
<evidence type="ECO:0000256" key="6">
    <source>
        <dbReference type="SAM" id="Phobius"/>
    </source>
</evidence>
<proteinExistence type="predicted"/>
<evidence type="ECO:0000256" key="4">
    <source>
        <dbReference type="ARBA" id="ARBA00022989"/>
    </source>
</evidence>
<accession>A0A4Q7J4I2</accession>
<evidence type="ECO:0000313" key="9">
    <source>
        <dbReference type="Proteomes" id="UP000292003"/>
    </source>
</evidence>
<feature type="transmembrane region" description="Helical" evidence="6">
    <location>
        <begin position="54"/>
        <end position="82"/>
    </location>
</feature>
<keyword evidence="5 6" id="KW-0472">Membrane</keyword>
<comment type="caution">
    <text evidence="8">The sequence shown here is derived from an EMBL/GenBank/DDBJ whole genome shotgun (WGS) entry which is preliminary data.</text>
</comment>
<organism evidence="8 9">
    <name type="scientific">Amycolatopsis suaedae</name>
    <dbReference type="NCBI Taxonomy" id="2510978"/>
    <lineage>
        <taxon>Bacteria</taxon>
        <taxon>Bacillati</taxon>
        <taxon>Actinomycetota</taxon>
        <taxon>Actinomycetes</taxon>
        <taxon>Pseudonocardiales</taxon>
        <taxon>Pseudonocardiaceae</taxon>
        <taxon>Amycolatopsis</taxon>
    </lineage>
</organism>
<name>A0A4Q7J4I2_9PSEU</name>
<dbReference type="Proteomes" id="UP000292003">
    <property type="component" value="Unassembled WGS sequence"/>
</dbReference>
<feature type="domain" description="Type II secretion system protein GspF" evidence="7">
    <location>
        <begin position="105"/>
        <end position="223"/>
    </location>
</feature>
<keyword evidence="3 6" id="KW-0812">Transmembrane</keyword>
<dbReference type="AlphaFoldDB" id="A0A4Q7J4I2"/>